<dbReference type="InterPro" id="IPR053040">
    <property type="entry name" value="LRR-containing_protein_71"/>
</dbReference>
<dbReference type="OrthoDB" id="120976at2759"/>
<dbReference type="Pfam" id="PF13516">
    <property type="entry name" value="LRR_6"/>
    <property type="match status" value="4"/>
</dbReference>
<dbReference type="PANTHER" id="PTHR46984">
    <property type="entry name" value="LEUCINE-RICH REPEAT-CONTAINING PROTEIN 71"/>
    <property type="match status" value="1"/>
</dbReference>
<evidence type="ECO:0000256" key="1">
    <source>
        <dbReference type="SAM" id="MobiDB-lite"/>
    </source>
</evidence>
<reference evidence="2" key="1">
    <citation type="submission" date="2020-11" db="EMBL/GenBank/DDBJ databases">
        <title>Gallus gallus (Chicken) genome, bGalGal1, GRCg7b, maternal haplotype autosomes + Z &amp; W.</title>
        <authorList>
            <person name="Warren W."/>
            <person name="Formenti G."/>
            <person name="Fedrigo O."/>
            <person name="Haase B."/>
            <person name="Mountcastle J."/>
            <person name="Balacco J."/>
            <person name="Tracey A."/>
            <person name="Schneider V."/>
            <person name="Okimoto R."/>
            <person name="Cheng H."/>
            <person name="Hawken R."/>
            <person name="Howe K."/>
            <person name="Jarvis E.D."/>
        </authorList>
    </citation>
    <scope>NUCLEOTIDE SEQUENCE [LARGE SCALE GENOMIC DNA]</scope>
    <source>
        <strain evidence="2">Broiler</strain>
    </source>
</reference>
<dbReference type="AlphaFoldDB" id="A0A8V1AHU3"/>
<protein>
    <submittedName>
        <fullName evidence="2">Leucine rich repeat containing 71</fullName>
    </submittedName>
</protein>
<organism evidence="2 3">
    <name type="scientific">Gallus gallus</name>
    <name type="common">Chicken</name>
    <dbReference type="NCBI Taxonomy" id="9031"/>
    <lineage>
        <taxon>Eukaryota</taxon>
        <taxon>Metazoa</taxon>
        <taxon>Chordata</taxon>
        <taxon>Craniata</taxon>
        <taxon>Vertebrata</taxon>
        <taxon>Euteleostomi</taxon>
        <taxon>Archelosauria</taxon>
        <taxon>Archosauria</taxon>
        <taxon>Dinosauria</taxon>
        <taxon>Saurischia</taxon>
        <taxon>Theropoda</taxon>
        <taxon>Coelurosauria</taxon>
        <taxon>Aves</taxon>
        <taxon>Neognathae</taxon>
        <taxon>Galloanserae</taxon>
        <taxon>Galliformes</taxon>
        <taxon>Phasianidae</taxon>
        <taxon>Phasianinae</taxon>
        <taxon>Gallus</taxon>
    </lineage>
</organism>
<dbReference type="PANTHER" id="PTHR46984:SF1">
    <property type="entry name" value="LEUCINE-RICH REPEAT-CONTAINING PROTEIN 71"/>
    <property type="match status" value="1"/>
</dbReference>
<dbReference type="Ensembl" id="ENSGALT00010067400.1">
    <property type="protein sequence ID" value="ENSGALP00010041220.1"/>
    <property type="gene ID" value="ENSGALG00010027813.1"/>
</dbReference>
<evidence type="ECO:0000313" key="2">
    <source>
        <dbReference type="Ensembl" id="ENSGALP00010041220.1"/>
    </source>
</evidence>
<keyword evidence="4" id="KW-1267">Proteomics identification</keyword>
<reference evidence="2" key="3">
    <citation type="submission" date="2025-09" db="UniProtKB">
        <authorList>
            <consortium name="Ensembl"/>
        </authorList>
    </citation>
    <scope>IDENTIFICATION</scope>
    <source>
        <strain evidence="2">broiler</strain>
    </source>
</reference>
<dbReference type="InterPro" id="IPR001611">
    <property type="entry name" value="Leu-rich_rpt"/>
</dbReference>
<name>A0A8V1AHU3_CHICK</name>
<dbReference type="InterPro" id="IPR032675">
    <property type="entry name" value="LRR_dom_sf"/>
</dbReference>
<proteinExistence type="evidence at protein level"/>
<evidence type="ECO:0000313" key="3">
    <source>
        <dbReference type="Proteomes" id="UP000000539"/>
    </source>
</evidence>
<accession>A0A8V1AHU3</accession>
<feature type="region of interest" description="Disordered" evidence="1">
    <location>
        <begin position="257"/>
        <end position="348"/>
    </location>
</feature>
<reference evidence="2" key="2">
    <citation type="submission" date="2025-08" db="UniProtKB">
        <authorList>
            <consortium name="Ensembl"/>
        </authorList>
    </citation>
    <scope>IDENTIFICATION</scope>
    <source>
        <strain evidence="2">broiler</strain>
    </source>
</reference>
<dbReference type="Proteomes" id="UP000000539">
    <property type="component" value="Chromosome 25"/>
</dbReference>
<dbReference type="GeneTree" id="ENSGT00440000034367"/>
<keyword evidence="3" id="KW-1185">Reference proteome</keyword>
<dbReference type="SUPFAM" id="SSF52047">
    <property type="entry name" value="RNI-like"/>
    <property type="match status" value="1"/>
</dbReference>
<dbReference type="SMART" id="SM00368">
    <property type="entry name" value="LRR_RI"/>
    <property type="match status" value="5"/>
</dbReference>
<dbReference type="Gene3D" id="3.80.10.10">
    <property type="entry name" value="Ribonuclease Inhibitor"/>
    <property type="match status" value="1"/>
</dbReference>
<sequence>MEKELRAEQAAEQYQCCGLLQQDLTELCARAGIISIPRVTVRPFPAAAEGAEPHRLGEHCIQVELQNDDPRSVCGVFLRGWKVEEEMLGVLSKCLPALGNLKTLNLWSTGLTDCMLPALGTMVASCSQLWSLTLEGNPLPENSFHVLMGASSTLSHLSLRNNCIDDTAAQLLGQGLSTMSSSNHSLLSLVLSFNCISDVGAGHIAEGLRWNRSLLSLSLAHNRIGDIGAQKLAEVLQPFKLRHEEVVERRRLLMEAQGQPRAAAPSGGYAPSLRGSDAAVRLSPAKQSKSTTKKKERLRKEDVKQSKKLTAPSDPRPGRSRGTKGVSEEKQSTQALHPAEPTHPLLEPGLHRDGHVILPGNRVLLNLNLAHNRITERGLGALLAAVEGQQQQEGAGGQQGLRRLSLHEQFPHCLCGLHSAPGAAAAAGPPPPACGG</sequence>
<gene>
    <name evidence="2" type="primary">LRRC71</name>
</gene>
<evidence type="ECO:0007829" key="4">
    <source>
        <dbReference type="PeptideAtlas" id="A0A8V1AHU3"/>
    </source>
</evidence>